<geneLocation type="chloroplast" evidence="3"/>
<evidence type="ECO:0000259" key="2">
    <source>
        <dbReference type="Pfam" id="PF01824"/>
    </source>
</evidence>
<keyword evidence="1" id="KW-0934">Plastid</keyword>
<dbReference type="EMBL" id="AF051982">
    <property type="protein sequence ID" value="AAF21687.1"/>
    <property type="molecule type" value="Genomic_DNA"/>
</dbReference>
<evidence type="ECO:0000256" key="1">
    <source>
        <dbReference type="RuleBase" id="RU004226"/>
    </source>
</evidence>
<reference evidence="3" key="1">
    <citation type="journal article" date="1999" name="Ann. Mo. Bot. Gard.">
        <title>The evolution of parasitism in Scrophulariaceae/Orobanchaceae: plastid gene sequences refute an evolutionary transition series.</title>
        <authorList>
            <person name="Young N.D."/>
            <person name="Steiner K.E."/>
            <person name="dePamphilis C.W."/>
        </authorList>
    </citation>
    <scope>NUCLEOTIDE SEQUENCE</scope>
</reference>
<keyword evidence="1 3" id="KW-0150">Chloroplast</keyword>
<dbReference type="AlphaFoldDB" id="Q9TIS5"/>
<feature type="domain" description="Maturase MatK N-terminal" evidence="2">
    <location>
        <begin position="5"/>
        <end position="51"/>
    </location>
</feature>
<gene>
    <name evidence="3" type="primary">matK</name>
</gene>
<feature type="non-terminal residue" evidence="3">
    <location>
        <position position="1"/>
    </location>
</feature>
<name>Q9TIS5_EPIVI</name>
<organism evidence="3">
    <name type="scientific">Epifagus virginiana</name>
    <name type="common">Beechdrops</name>
    <name type="synonym">Orobanche virginiana</name>
    <dbReference type="NCBI Taxonomy" id="4177"/>
    <lineage>
        <taxon>Eukaryota</taxon>
        <taxon>Viridiplantae</taxon>
        <taxon>Streptophyta</taxon>
        <taxon>Embryophyta</taxon>
        <taxon>Tracheophyta</taxon>
        <taxon>Spermatophyta</taxon>
        <taxon>Magnoliopsida</taxon>
        <taxon>eudicotyledons</taxon>
        <taxon>Gunneridae</taxon>
        <taxon>Pentapetalae</taxon>
        <taxon>asterids</taxon>
        <taxon>lamiids</taxon>
        <taxon>Lamiales</taxon>
        <taxon>Orobanchaceae</taxon>
        <taxon>Orobancheae</taxon>
        <taxon>Epifagus</taxon>
    </lineage>
</organism>
<comment type="function">
    <text evidence="1">Usually encoded in the trnK tRNA gene intron. Probably assists in splicing its own and other chloroplast group II introns.</text>
</comment>
<sequence>IKIYLRYLQLWRSQQHDFTYPLIFQEYIYSFAHDRGFISRSILFENRNSEKIQFTYC</sequence>
<protein>
    <submittedName>
        <fullName evidence="3">Maturase K</fullName>
    </submittedName>
</protein>
<proteinExistence type="predicted"/>
<accession>Q9TIS5</accession>
<evidence type="ECO:0000313" key="3">
    <source>
        <dbReference type="EMBL" id="AAF21687.1"/>
    </source>
</evidence>
<dbReference type="Pfam" id="PF01824">
    <property type="entry name" value="MatK_N"/>
    <property type="match status" value="1"/>
</dbReference>
<dbReference type="InterPro" id="IPR024942">
    <property type="entry name" value="Maturase_MatK_N"/>
</dbReference>